<proteinExistence type="predicted"/>
<evidence type="ECO:0000313" key="2">
    <source>
        <dbReference type="Proteomes" id="UP000564644"/>
    </source>
</evidence>
<dbReference type="AlphaFoldDB" id="A0A7X0W1F4"/>
<keyword evidence="2" id="KW-1185">Reference proteome</keyword>
<keyword evidence="1" id="KW-0808">Transferase</keyword>
<organism evidence="1 2">
    <name type="scientific">Cohnella zeiphila</name>
    <dbReference type="NCBI Taxonomy" id="2761120"/>
    <lineage>
        <taxon>Bacteria</taxon>
        <taxon>Bacillati</taxon>
        <taxon>Bacillota</taxon>
        <taxon>Bacilli</taxon>
        <taxon>Bacillales</taxon>
        <taxon>Paenibacillaceae</taxon>
        <taxon>Cohnella</taxon>
    </lineage>
</organism>
<dbReference type="GO" id="GO:0016740">
    <property type="term" value="F:transferase activity"/>
    <property type="evidence" value="ECO:0007669"/>
    <property type="project" value="UniProtKB-KW"/>
</dbReference>
<accession>A0A7X0W1F4</accession>
<dbReference type="EMBL" id="JACJVO010000066">
    <property type="protein sequence ID" value="MBB6736013.1"/>
    <property type="molecule type" value="Genomic_DNA"/>
</dbReference>
<evidence type="ECO:0000313" key="1">
    <source>
        <dbReference type="EMBL" id="MBB6736013.1"/>
    </source>
</evidence>
<dbReference type="Proteomes" id="UP000564644">
    <property type="component" value="Unassembled WGS sequence"/>
</dbReference>
<gene>
    <name evidence="1" type="ORF">H7C18_34415</name>
</gene>
<reference evidence="1 2" key="1">
    <citation type="submission" date="2020-08" db="EMBL/GenBank/DDBJ databases">
        <title>Cohnella phylogeny.</title>
        <authorList>
            <person name="Dunlap C."/>
        </authorList>
    </citation>
    <scope>NUCLEOTIDE SEQUENCE [LARGE SCALE GENOMIC DNA]</scope>
    <source>
        <strain evidence="1 2">CBP 2801</strain>
    </source>
</reference>
<comment type="caution">
    <text evidence="1">The sequence shown here is derived from an EMBL/GenBank/DDBJ whole genome shotgun (WGS) entry which is preliminary data.</text>
</comment>
<sequence>MQHPNGTLAELKAHVRRQWALLARQKLPLPEWQLMWKQAEAYGTAALSGAEVPGTFVPIPLQGSAAAVLAVPSDADSYPKVIDSLALLPLDETIVVAGRASEPLLEAIRRNAEGALIAHYPFPLDGDVGRALGAKLTGADTVLFVDAAASVPAETLGRFLWECDDGRLDVALPDQSSPKRLFHKRPAVQRWHELLNVTLSRPDLKMNTMAARPFALSRGALDAIGYADLAVPVKAHALALAKRLKVGVAVRMDATSPPTEGEASRLAAGDHIEAWGALMPSKGGRLGFSDRYRDRKAVGGVVNDAFLDSHSDE</sequence>
<dbReference type="RefSeq" id="WP_185133659.1">
    <property type="nucleotide sequence ID" value="NZ_JACJVO010000066.1"/>
</dbReference>
<protein>
    <submittedName>
        <fullName evidence="1">Family 2 glycosyl transferase</fullName>
    </submittedName>
</protein>
<name>A0A7X0W1F4_9BACL</name>